<dbReference type="InterPro" id="IPR002104">
    <property type="entry name" value="Integrase_catalytic"/>
</dbReference>
<name>A0AAC9BDX2_9RALS</name>
<dbReference type="CDD" id="cd00796">
    <property type="entry name" value="INT_Rci_Hp1_C"/>
    <property type="match status" value="1"/>
</dbReference>
<keyword evidence="4" id="KW-0233">DNA recombination</keyword>
<dbReference type="KEGG" id="rin:ACS15_2305"/>
<dbReference type="PROSITE" id="PS51898">
    <property type="entry name" value="TYR_RECOMBINASE"/>
    <property type="match status" value="1"/>
</dbReference>
<dbReference type="Proteomes" id="UP000077927">
    <property type="component" value="Chromosome 1"/>
</dbReference>
<sequence>MLGEQPEHTFEEGAVKFLRTHEGEKDYATKVRHIQYWNDKFAGRALRSLTADEIEDALPTESAHLHKRGTVSGATKNRYLATIKTMLNECMDLKWIDHVPKLTKYHEPKRRVRWEPSEIIVRFLQELRLAWMRDAAIVAVATGMREAELFGLTVAQVSLAQHSAHVLDTKSGRPRAVPLNDDALEVLRWRIKGKSANELVFTRGDGLTARIHQNDKRDFNRACRLLGIKDFRWHDLRHTWASWHVQRGTPLLVLKELGGWETIEMVQKYAHLAPSHVAAHANTVKFWSSSERKEKTPLEEAA</sequence>
<dbReference type="EMBL" id="CP012605">
    <property type="protein sequence ID" value="ANH72343.1"/>
    <property type="molecule type" value="Genomic_DNA"/>
</dbReference>
<dbReference type="GO" id="GO:0006310">
    <property type="term" value="P:DNA recombination"/>
    <property type="evidence" value="ECO:0007669"/>
    <property type="project" value="UniProtKB-KW"/>
</dbReference>
<proteinExistence type="inferred from homology"/>
<dbReference type="InterPro" id="IPR013762">
    <property type="entry name" value="Integrase-like_cat_sf"/>
</dbReference>
<evidence type="ECO:0000313" key="7">
    <source>
        <dbReference type="Proteomes" id="UP000077927"/>
    </source>
</evidence>
<dbReference type="GO" id="GO:0015074">
    <property type="term" value="P:DNA integration"/>
    <property type="evidence" value="ECO:0007669"/>
    <property type="project" value="UniProtKB-KW"/>
</dbReference>
<dbReference type="Gene3D" id="1.10.150.130">
    <property type="match status" value="1"/>
</dbReference>
<dbReference type="Gene3D" id="1.10.443.10">
    <property type="entry name" value="Intergrase catalytic core"/>
    <property type="match status" value="1"/>
</dbReference>
<dbReference type="AlphaFoldDB" id="A0AAC9BDX2"/>
<evidence type="ECO:0000259" key="5">
    <source>
        <dbReference type="PROSITE" id="PS51898"/>
    </source>
</evidence>
<evidence type="ECO:0000313" key="6">
    <source>
        <dbReference type="EMBL" id="ANH72343.1"/>
    </source>
</evidence>
<organism evidence="6 7">
    <name type="scientific">Ralstonia insidiosa</name>
    <dbReference type="NCBI Taxonomy" id="190721"/>
    <lineage>
        <taxon>Bacteria</taxon>
        <taxon>Pseudomonadati</taxon>
        <taxon>Pseudomonadota</taxon>
        <taxon>Betaproteobacteria</taxon>
        <taxon>Burkholderiales</taxon>
        <taxon>Burkholderiaceae</taxon>
        <taxon>Ralstonia</taxon>
    </lineage>
</organism>
<keyword evidence="3" id="KW-0238">DNA-binding</keyword>
<evidence type="ECO:0000256" key="3">
    <source>
        <dbReference type="ARBA" id="ARBA00023125"/>
    </source>
</evidence>
<dbReference type="GO" id="GO:0003677">
    <property type="term" value="F:DNA binding"/>
    <property type="evidence" value="ECO:0007669"/>
    <property type="project" value="UniProtKB-KW"/>
</dbReference>
<evidence type="ECO:0000256" key="2">
    <source>
        <dbReference type="ARBA" id="ARBA00022908"/>
    </source>
</evidence>
<accession>A0AAC9BDX2</accession>
<evidence type="ECO:0000256" key="1">
    <source>
        <dbReference type="ARBA" id="ARBA00008857"/>
    </source>
</evidence>
<dbReference type="SUPFAM" id="SSF56349">
    <property type="entry name" value="DNA breaking-rejoining enzymes"/>
    <property type="match status" value="1"/>
</dbReference>
<dbReference type="InterPro" id="IPR010998">
    <property type="entry name" value="Integrase_recombinase_N"/>
</dbReference>
<comment type="similarity">
    <text evidence="1">Belongs to the 'phage' integrase family.</text>
</comment>
<reference evidence="6 7" key="1">
    <citation type="submission" date="2015-09" db="EMBL/GenBank/DDBJ databases">
        <authorList>
            <person name="Xu Y."/>
            <person name="Nagy A."/>
            <person name="Liu N.T."/>
            <person name="Nou X."/>
        </authorList>
    </citation>
    <scope>NUCLEOTIDE SEQUENCE [LARGE SCALE GENOMIC DNA]</scope>
    <source>
        <strain evidence="6 7">FC1138</strain>
    </source>
</reference>
<dbReference type="Pfam" id="PF00589">
    <property type="entry name" value="Phage_integrase"/>
    <property type="match status" value="1"/>
</dbReference>
<dbReference type="InterPro" id="IPR050090">
    <property type="entry name" value="Tyrosine_recombinase_XerCD"/>
</dbReference>
<evidence type="ECO:0000256" key="4">
    <source>
        <dbReference type="ARBA" id="ARBA00023172"/>
    </source>
</evidence>
<feature type="domain" description="Tyr recombinase" evidence="5">
    <location>
        <begin position="110"/>
        <end position="282"/>
    </location>
</feature>
<keyword evidence="2" id="KW-0229">DNA integration</keyword>
<dbReference type="PANTHER" id="PTHR30349">
    <property type="entry name" value="PHAGE INTEGRASE-RELATED"/>
    <property type="match status" value="1"/>
</dbReference>
<gene>
    <name evidence="6" type="ORF">ACS15_2305</name>
</gene>
<dbReference type="InterPro" id="IPR011010">
    <property type="entry name" value="DNA_brk_join_enz"/>
</dbReference>
<dbReference type="PANTHER" id="PTHR30349:SF64">
    <property type="entry name" value="PROPHAGE INTEGRASE INTD-RELATED"/>
    <property type="match status" value="1"/>
</dbReference>
<protein>
    <submittedName>
        <fullName evidence="6">Phage integrase family protein</fullName>
    </submittedName>
</protein>